<comment type="caution">
    <text evidence="1">The sequence shown here is derived from an EMBL/GenBank/DDBJ whole genome shotgun (WGS) entry which is preliminary data.</text>
</comment>
<protein>
    <submittedName>
        <fullName evidence="1">Proteinrelated to hydroxyproline-rich glycoprotein</fullName>
    </submittedName>
</protein>
<gene>
    <name evidence="1" type="ORF">GQ602_005679</name>
</gene>
<accession>A0A8H4VC38</accession>
<keyword evidence="2" id="KW-1185">Reference proteome</keyword>
<dbReference type="Proteomes" id="UP000562929">
    <property type="component" value="Unassembled WGS sequence"/>
</dbReference>
<evidence type="ECO:0000313" key="1">
    <source>
        <dbReference type="EMBL" id="KAF4584306.1"/>
    </source>
</evidence>
<dbReference type="AlphaFoldDB" id="A0A8H4VC38"/>
<organism evidence="1 2">
    <name type="scientific">Ophiocordyceps camponoti-floridani</name>
    <dbReference type="NCBI Taxonomy" id="2030778"/>
    <lineage>
        <taxon>Eukaryota</taxon>
        <taxon>Fungi</taxon>
        <taxon>Dikarya</taxon>
        <taxon>Ascomycota</taxon>
        <taxon>Pezizomycotina</taxon>
        <taxon>Sordariomycetes</taxon>
        <taxon>Hypocreomycetidae</taxon>
        <taxon>Hypocreales</taxon>
        <taxon>Ophiocordycipitaceae</taxon>
        <taxon>Ophiocordyceps</taxon>
    </lineage>
</organism>
<dbReference type="EMBL" id="JAACLJ010000006">
    <property type="protein sequence ID" value="KAF4584306.1"/>
    <property type="molecule type" value="Genomic_DNA"/>
</dbReference>
<reference evidence="1 2" key="1">
    <citation type="journal article" date="2020" name="G3 (Bethesda)">
        <title>Genetic Underpinnings of Host Manipulation by Ophiocordyceps as Revealed by Comparative Transcriptomics.</title>
        <authorList>
            <person name="Will I."/>
            <person name="Das B."/>
            <person name="Trinh T."/>
            <person name="Brachmann A."/>
            <person name="Ohm R.A."/>
            <person name="de Bekker C."/>
        </authorList>
    </citation>
    <scope>NUCLEOTIDE SEQUENCE [LARGE SCALE GENOMIC DNA]</scope>
    <source>
        <strain evidence="1 2">EC05</strain>
    </source>
</reference>
<name>A0A8H4VC38_9HYPO</name>
<evidence type="ECO:0000313" key="2">
    <source>
        <dbReference type="Proteomes" id="UP000562929"/>
    </source>
</evidence>
<dbReference type="OrthoDB" id="5398371at2759"/>
<sequence>MSPEPRRQLVNIVDDGDIILDVTFESSTPSIRRSRNEAADSQAKPISRAAYRVSSDALKASSHYFTNLLSNRQFREAGIVSDSHHRLAAEGIDPSQADASRLPSVAVVDDDAATQTDGHEPIFRDMLLVLHRKPIQTEKVLLSYAVTLAVIADRFDCVATVSRSVSSSLKFRWPVTISRPLIDERGRMTDVEQVLRQKVLVSWLLSQPLRLQQASRELIIRGSSLWGSFPEADGRTKKTAAWWNLPDGLERELEHRRECILNAIASVQRHFISLYASRGRQCKLGYGSSPACDAFQLGEMIKFLTGKGLLFLVDFGPASLNSVSDTSLLNLEELIDTLKQLPKYQVDSHHSNCGPQVHIKPILDYIRTMLSADVVSISQADWKRRRADVTWMAPRGGEDGGHQFAFTRNIASDQRLRHERSLHVNQMAKSLFTADSWDWTPEA</sequence>
<proteinExistence type="predicted"/>